<reference evidence="7 8" key="1">
    <citation type="submission" date="2017-05" db="EMBL/GenBank/DDBJ databases">
        <authorList>
            <person name="Song R."/>
            <person name="Chenine A.L."/>
            <person name="Ruprecht R.M."/>
        </authorList>
    </citation>
    <scope>NUCLEOTIDE SEQUENCE [LARGE SCALE GENOMIC DNA]</scope>
    <source>
        <strain evidence="7 8">CECT 8899</strain>
    </source>
</reference>
<dbReference type="RefSeq" id="WP_093992825.1">
    <property type="nucleotide sequence ID" value="NZ_FXZK01000005.1"/>
</dbReference>
<evidence type="ECO:0000256" key="1">
    <source>
        <dbReference type="ARBA" id="ARBA00004141"/>
    </source>
</evidence>
<keyword evidence="3 6" id="KW-1133">Transmembrane helix</keyword>
<dbReference type="PANTHER" id="PTHR20855:SF3">
    <property type="entry name" value="LD03007P"/>
    <property type="match status" value="1"/>
</dbReference>
<dbReference type="PANTHER" id="PTHR20855">
    <property type="entry name" value="ADIPOR/PROGESTIN RECEPTOR-RELATED"/>
    <property type="match status" value="1"/>
</dbReference>
<sequence length="231" mass="24025">MKHAPDPESYPAYSRAERIADGTVHAIGVLLAVTGAVLLIVIAASGGVGGLHGGHVAAISVYGAALIATFVASACYHMTPWERARPALRRLDHAAIYLKIAGTYTPLVVLIGSGFAYVVLGLVWALAIGGAVVKVFFWHAPGRLGPALYLIMGWLSVALIWPMAATLPPIGTGLVVAGGLLYSFGVIFFTWESLRFSNAIWHGFVLAASGCFFAAIALGVASVPAMAQGLL</sequence>
<feature type="transmembrane region" description="Helical" evidence="6">
    <location>
        <begin position="147"/>
        <end position="164"/>
    </location>
</feature>
<evidence type="ECO:0000256" key="6">
    <source>
        <dbReference type="SAM" id="Phobius"/>
    </source>
</evidence>
<accession>A0A238LGV3</accession>
<name>A0A238LGV3_9RHOB</name>
<evidence type="ECO:0000256" key="2">
    <source>
        <dbReference type="ARBA" id="ARBA00022692"/>
    </source>
</evidence>
<dbReference type="Proteomes" id="UP000201613">
    <property type="component" value="Unassembled WGS sequence"/>
</dbReference>
<feature type="binding site" evidence="5">
    <location>
        <position position="77"/>
    </location>
    <ligand>
        <name>Zn(2+)</name>
        <dbReference type="ChEBI" id="CHEBI:29105"/>
    </ligand>
</feature>
<keyword evidence="8" id="KW-1185">Reference proteome</keyword>
<evidence type="ECO:0000313" key="7">
    <source>
        <dbReference type="EMBL" id="SMY08644.1"/>
    </source>
</evidence>
<organism evidence="7 8">
    <name type="scientific">Flavimaricola marinus</name>
    <dbReference type="NCBI Taxonomy" id="1819565"/>
    <lineage>
        <taxon>Bacteria</taxon>
        <taxon>Pseudomonadati</taxon>
        <taxon>Pseudomonadota</taxon>
        <taxon>Alphaproteobacteria</taxon>
        <taxon>Rhodobacterales</taxon>
        <taxon>Paracoccaceae</taxon>
        <taxon>Flavimaricola</taxon>
    </lineage>
</organism>
<dbReference type="AlphaFoldDB" id="A0A238LGV3"/>
<keyword evidence="5" id="KW-0479">Metal-binding</keyword>
<feature type="transmembrane region" description="Helical" evidence="6">
    <location>
        <begin position="170"/>
        <end position="191"/>
    </location>
</feature>
<dbReference type="Pfam" id="PF03006">
    <property type="entry name" value="HlyIII"/>
    <property type="match status" value="1"/>
</dbReference>
<proteinExistence type="predicted"/>
<feature type="transmembrane region" description="Helical" evidence="6">
    <location>
        <begin position="122"/>
        <end position="140"/>
    </location>
</feature>
<feature type="transmembrane region" description="Helical" evidence="6">
    <location>
        <begin position="203"/>
        <end position="227"/>
    </location>
</feature>
<feature type="transmembrane region" description="Helical" evidence="6">
    <location>
        <begin position="96"/>
        <end position="116"/>
    </location>
</feature>
<keyword evidence="4 6" id="KW-0472">Membrane</keyword>
<feature type="binding site" evidence="5">
    <location>
        <position position="202"/>
    </location>
    <ligand>
        <name>Zn(2+)</name>
        <dbReference type="ChEBI" id="CHEBI:29105"/>
    </ligand>
</feature>
<dbReference type="EMBL" id="FXZK01000005">
    <property type="protein sequence ID" value="SMY08644.1"/>
    <property type="molecule type" value="Genomic_DNA"/>
</dbReference>
<evidence type="ECO:0000256" key="4">
    <source>
        <dbReference type="ARBA" id="ARBA00023136"/>
    </source>
</evidence>
<dbReference type="InterPro" id="IPR004254">
    <property type="entry name" value="AdipoR/HlyIII-related"/>
</dbReference>
<evidence type="ECO:0000256" key="3">
    <source>
        <dbReference type="ARBA" id="ARBA00022989"/>
    </source>
</evidence>
<evidence type="ECO:0000256" key="5">
    <source>
        <dbReference type="PIRSR" id="PIRSR604254-1"/>
    </source>
</evidence>
<feature type="transmembrane region" description="Helical" evidence="6">
    <location>
        <begin position="56"/>
        <end position="76"/>
    </location>
</feature>
<evidence type="ECO:0000313" key="8">
    <source>
        <dbReference type="Proteomes" id="UP000201613"/>
    </source>
</evidence>
<protein>
    <submittedName>
        <fullName evidence="7">Hemolysin-III related</fullName>
    </submittedName>
</protein>
<gene>
    <name evidence="7" type="ORF">LOM8899_02799</name>
</gene>
<feature type="transmembrane region" description="Helical" evidence="6">
    <location>
        <begin position="24"/>
        <end position="44"/>
    </location>
</feature>
<dbReference type="GO" id="GO:0016020">
    <property type="term" value="C:membrane"/>
    <property type="evidence" value="ECO:0007669"/>
    <property type="project" value="UniProtKB-SubCell"/>
</dbReference>
<dbReference type="OrthoDB" id="9813689at2"/>
<keyword evidence="5" id="KW-0862">Zinc</keyword>
<dbReference type="GO" id="GO:0046872">
    <property type="term" value="F:metal ion binding"/>
    <property type="evidence" value="ECO:0007669"/>
    <property type="project" value="UniProtKB-KW"/>
</dbReference>
<comment type="subcellular location">
    <subcellularLocation>
        <location evidence="1">Membrane</location>
        <topology evidence="1">Multi-pass membrane protein</topology>
    </subcellularLocation>
</comment>
<keyword evidence="2 6" id="KW-0812">Transmembrane</keyword>